<dbReference type="VEuPathDB" id="PlasmoDB:PfSN01_140086400"/>
<dbReference type="AlphaFoldDB" id="Q2XRA3"/>
<dbReference type="VEuPathDB" id="PlasmoDB:PfKH02_050006200"/>
<evidence type="ECO:0000313" key="2">
    <source>
        <dbReference type="EMBL" id="ABB72330.1"/>
    </source>
</evidence>
<accession>Q2XRA3</accession>
<proteinExistence type="predicted"/>
<gene>
    <name evidence="2" type="primary">rif</name>
</gene>
<sequence>HARTTTSRVLSECDIETSIYDNDPDMKYVKENFDRQTSQRFEEYEERMIKNRRKLKEKCDNDMQQIIVKDKIQKSLGDKVEKVCLMCACGLGGGVAPVWGLVSGLWYATWLQYVTEVSTQKGIETVISLLEDIPGIKRLPGFNLANVINANNYSSSSLIIRDIDAATRPICDVTRDKVLSFCDSASHSGKSIIIQVSDGAESAVTAGEHAVSGEVANLAQKSLTLTNTITASFVAIVVIVLVMLIIYLILRYRRRKKMKKKLQ</sequence>
<dbReference type="VEuPathDB" id="PlasmoDB:PfML01_000071800"/>
<dbReference type="VEuPathDB" id="PlasmoDB:PfIT_050038100"/>
<dbReference type="EMBL" id="DQ265347">
    <property type="protein sequence ID" value="ABB72330.1"/>
    <property type="molecule type" value="Genomic_DNA"/>
</dbReference>
<keyword evidence="1" id="KW-0812">Transmembrane</keyword>
<keyword evidence="1" id="KW-1133">Transmembrane helix</keyword>
<dbReference type="VEuPathDB" id="PlasmoDB:PF3D7_0223400"/>
<dbReference type="VEuPathDB" id="PlasmoDB:PfGB4_040030900"/>
<dbReference type="VEuPathDB" id="PlasmoDB:PfGA01_070034500"/>
<dbReference type="InterPro" id="IPR006373">
    <property type="entry name" value="VSA_Rifin"/>
</dbReference>
<feature type="non-terminal residue" evidence="2">
    <location>
        <position position="1"/>
    </location>
</feature>
<dbReference type="VEuPathDB" id="PlasmoDB:PfSD01_020006500"/>
<dbReference type="VEuPathDB" id="PlasmoDB:PfNF135_000039100"/>
<dbReference type="VEuPathDB" id="PlasmoDB:PfDd2_090042600"/>
<dbReference type="VEuPathDB" id="PlasmoDB:Pf7G8-2_000285500"/>
<dbReference type="VEuPathDB" id="PlasmoDB:PfNF166_090041600"/>
<dbReference type="VEuPathDB" id="PlasmoDB:PfCD01_090042000"/>
<protein>
    <submittedName>
        <fullName evidence="2">RIFIN</fullName>
    </submittedName>
</protein>
<feature type="transmembrane region" description="Helical" evidence="1">
    <location>
        <begin position="229"/>
        <end position="250"/>
    </location>
</feature>
<keyword evidence="1" id="KW-0472">Membrane</keyword>
<dbReference type="VEuPathDB" id="PlasmoDB:PfKH01_000032100"/>
<dbReference type="VEuPathDB" id="PlasmoDB:PfHB3_010019100"/>
<feature type="transmembrane region" description="Helical" evidence="1">
    <location>
        <begin position="83"/>
        <end position="108"/>
    </location>
</feature>
<dbReference type="VEuPathDB" id="PlasmoDB:PfTG01_000058500"/>
<dbReference type="Pfam" id="PF02009">
    <property type="entry name" value="RIFIN"/>
    <property type="match status" value="1"/>
</dbReference>
<organism evidence="2">
    <name type="scientific">Plasmodium falciparum</name>
    <name type="common">malaria parasite P. falciparum</name>
    <dbReference type="NCBI Taxonomy" id="5833"/>
    <lineage>
        <taxon>Eukaryota</taxon>
        <taxon>Sar</taxon>
        <taxon>Alveolata</taxon>
        <taxon>Apicomplexa</taxon>
        <taxon>Aconoidasida</taxon>
        <taxon>Haemosporida</taxon>
        <taxon>Plasmodiidae</taxon>
        <taxon>Plasmodium</taxon>
        <taxon>Plasmodium (Laverania)</taxon>
    </lineage>
</organism>
<dbReference type="VEuPathDB" id="PlasmoDB:Pf7G8_110053500"/>
<dbReference type="VEuPathDB" id="PlasmoDB:PfKE01_050037200"/>
<reference evidence="2" key="1">
    <citation type="journal article" date="2006" name="Mol. Biochem. Parasitol.">
        <title>Extense variant gene family repertoire overlap in Western Amazon Plasmodium falciparum isolates.</title>
        <authorList>
            <person name="Albrecht L."/>
            <person name="Merino E.F."/>
            <person name="Hoffmann E.H."/>
            <person name="Ferreira M.U."/>
            <person name="de Mattos Ferreira R.G."/>
            <person name="Osakabe A.L."/>
            <person name="Dalla Martha R.C."/>
            <person name="Ramharter M."/>
            <person name="Durham A.M."/>
            <person name="Ferreira J.E."/>
            <person name="Del Portillo H.A."/>
            <person name="Wunderlich G."/>
        </authorList>
    </citation>
    <scope>NUCLEOTIDE SEQUENCE</scope>
    <source>
        <strain evidence="2">Pf1235_58</strain>
    </source>
</reference>
<name>Q2XRA3_PLAFA</name>
<dbReference type="VEuPathDB" id="PlasmoDB:PfNF54_020027400"/>
<evidence type="ECO:0000256" key="1">
    <source>
        <dbReference type="SAM" id="Phobius"/>
    </source>
</evidence>
<dbReference type="NCBIfam" id="TIGR01477">
    <property type="entry name" value="RIFIN"/>
    <property type="match status" value="1"/>
</dbReference>
<dbReference type="VEuPathDB" id="PlasmoDB:PfGN01_110053700"/>